<dbReference type="InterPro" id="IPR002110">
    <property type="entry name" value="Ankyrin_rpt"/>
</dbReference>
<dbReference type="PANTHER" id="PTHR24136">
    <property type="entry name" value="SOWAH (DROSOPHILA) HOMOLOG"/>
    <property type="match status" value="1"/>
</dbReference>
<dbReference type="SMART" id="SM00248">
    <property type="entry name" value="ANK"/>
    <property type="match status" value="5"/>
</dbReference>
<evidence type="ECO:0000256" key="5">
    <source>
        <dbReference type="PROSITE-ProRule" id="PRU00023"/>
    </source>
</evidence>
<evidence type="ECO:0000256" key="4">
    <source>
        <dbReference type="ARBA" id="ARBA00023043"/>
    </source>
</evidence>
<evidence type="ECO:0000313" key="8">
    <source>
        <dbReference type="Proteomes" id="UP001497482"/>
    </source>
</evidence>
<dbReference type="SUPFAM" id="SSF158235">
    <property type="entry name" value="SOCS box-like"/>
    <property type="match status" value="1"/>
</dbReference>
<dbReference type="PROSITE" id="PS50225">
    <property type="entry name" value="SOCS"/>
    <property type="match status" value="1"/>
</dbReference>
<dbReference type="EMBL" id="OZ035826">
    <property type="protein sequence ID" value="CAL1603470.1"/>
    <property type="molecule type" value="Genomic_DNA"/>
</dbReference>
<keyword evidence="4 5" id="KW-0040">ANK repeat</keyword>
<evidence type="ECO:0000256" key="1">
    <source>
        <dbReference type="ARBA" id="ARBA00004906"/>
    </source>
</evidence>
<keyword evidence="8" id="KW-1185">Reference proteome</keyword>
<feature type="repeat" description="ANK" evidence="5">
    <location>
        <begin position="167"/>
        <end position="199"/>
    </location>
</feature>
<evidence type="ECO:0000313" key="7">
    <source>
        <dbReference type="EMBL" id="CAL1603470.1"/>
    </source>
</evidence>
<dbReference type="InterPro" id="IPR036036">
    <property type="entry name" value="SOCS_box-like_dom_sf"/>
</dbReference>
<comment type="similarity">
    <text evidence="2">Belongs to the ankyrin SOCS box (ASB) family.</text>
</comment>
<dbReference type="InterPro" id="IPR001496">
    <property type="entry name" value="SOCS_box"/>
</dbReference>
<dbReference type="GO" id="GO:0045732">
    <property type="term" value="P:positive regulation of protein catabolic process"/>
    <property type="evidence" value="ECO:0007669"/>
    <property type="project" value="TreeGrafter"/>
</dbReference>
<dbReference type="PANTHER" id="PTHR24136:SF15">
    <property type="entry name" value="ANK_REP_REGION DOMAIN-CONTAINING PROTEIN"/>
    <property type="match status" value="1"/>
</dbReference>
<feature type="domain" description="SOCS box" evidence="6">
    <location>
        <begin position="294"/>
        <end position="348"/>
    </location>
</feature>
<dbReference type="Pfam" id="PF07525">
    <property type="entry name" value="SOCS_box"/>
    <property type="match status" value="1"/>
</dbReference>
<reference evidence="7 8" key="1">
    <citation type="submission" date="2024-04" db="EMBL/GenBank/DDBJ databases">
        <authorList>
            <person name="Waldvogel A.-M."/>
            <person name="Schoenle A."/>
        </authorList>
    </citation>
    <scope>NUCLEOTIDE SEQUENCE [LARGE SCALE GENOMIC DNA]</scope>
</reference>
<dbReference type="InterPro" id="IPR036770">
    <property type="entry name" value="Ankyrin_rpt-contain_sf"/>
</dbReference>
<comment type="pathway">
    <text evidence="1">Protein modification; protein ubiquitination.</text>
</comment>
<dbReference type="InterPro" id="IPR051573">
    <property type="entry name" value="Ankyrin-SOCS_box_domain"/>
</dbReference>
<evidence type="ECO:0000256" key="2">
    <source>
        <dbReference type="ARBA" id="ARBA00005949"/>
    </source>
</evidence>
<evidence type="ECO:0000256" key="3">
    <source>
        <dbReference type="ARBA" id="ARBA00022737"/>
    </source>
</evidence>
<dbReference type="Gene3D" id="1.25.40.20">
    <property type="entry name" value="Ankyrin repeat-containing domain"/>
    <property type="match status" value="1"/>
</dbReference>
<name>A0AAV2LM87_KNICA</name>
<dbReference type="PROSITE" id="PS50088">
    <property type="entry name" value="ANK_REPEAT"/>
    <property type="match status" value="2"/>
</dbReference>
<accession>A0AAV2LM87</accession>
<feature type="repeat" description="ANK" evidence="5">
    <location>
        <begin position="101"/>
        <end position="133"/>
    </location>
</feature>
<sequence>MSKVSMDCNLKSLLSPVREQNLVKKKKYPVTSQTAEEHGGLLQPFFVSSMFRVRSEQEEEHSEQISWLRSAALQGDAQLLEAMLSQEIYRRLLNCRSGWGVAGTPLHAAASRGHAGCVRVLLAHGALVDSLDVKAQTPLFTAARGKYLRCLLQLLCAGADPNGSSFNLCSPVLTAAREGDADVLRILLQYGAEVNELSKVLVLSSVASVCSGPLYLAAVYGHRDCFRLLLLYGADPDYNCVDALLMRLRQRRTVLEMCLRHGCGADYVQLLIDFGANVYLPTLIIEKTTKQNEALELLLRERGTPKSLTSQCRLALRRHLRKINKIHLLDQLDLPQSLLLYLQHLPPPVLPVL</sequence>
<keyword evidence="3" id="KW-0677">Repeat</keyword>
<dbReference type="Proteomes" id="UP001497482">
    <property type="component" value="Chromosome 4"/>
</dbReference>
<dbReference type="AlphaFoldDB" id="A0AAV2LM87"/>
<dbReference type="PRINTS" id="PR01415">
    <property type="entry name" value="ANKYRIN"/>
</dbReference>
<dbReference type="Pfam" id="PF12796">
    <property type="entry name" value="Ank_2"/>
    <property type="match status" value="1"/>
</dbReference>
<dbReference type="SMART" id="SM00969">
    <property type="entry name" value="SOCS_box"/>
    <property type="match status" value="1"/>
</dbReference>
<proteinExistence type="inferred from homology"/>
<dbReference type="GO" id="GO:0035556">
    <property type="term" value="P:intracellular signal transduction"/>
    <property type="evidence" value="ECO:0007669"/>
    <property type="project" value="InterPro"/>
</dbReference>
<evidence type="ECO:0000259" key="6">
    <source>
        <dbReference type="PROSITE" id="PS50225"/>
    </source>
</evidence>
<dbReference type="SUPFAM" id="SSF48403">
    <property type="entry name" value="Ankyrin repeat"/>
    <property type="match status" value="1"/>
</dbReference>
<protein>
    <recommendedName>
        <fullName evidence="6">SOCS box domain-containing protein</fullName>
    </recommendedName>
</protein>
<organism evidence="7 8">
    <name type="scientific">Knipowitschia caucasica</name>
    <name type="common">Caucasian dwarf goby</name>
    <name type="synonym">Pomatoschistus caucasicus</name>
    <dbReference type="NCBI Taxonomy" id="637954"/>
    <lineage>
        <taxon>Eukaryota</taxon>
        <taxon>Metazoa</taxon>
        <taxon>Chordata</taxon>
        <taxon>Craniata</taxon>
        <taxon>Vertebrata</taxon>
        <taxon>Euteleostomi</taxon>
        <taxon>Actinopterygii</taxon>
        <taxon>Neopterygii</taxon>
        <taxon>Teleostei</taxon>
        <taxon>Neoteleostei</taxon>
        <taxon>Acanthomorphata</taxon>
        <taxon>Gobiaria</taxon>
        <taxon>Gobiiformes</taxon>
        <taxon>Gobioidei</taxon>
        <taxon>Gobiidae</taxon>
        <taxon>Gobiinae</taxon>
        <taxon>Knipowitschia</taxon>
    </lineage>
</organism>
<gene>
    <name evidence="7" type="ORF">KC01_LOCUS31151</name>
</gene>
<dbReference type="GO" id="GO:0016567">
    <property type="term" value="P:protein ubiquitination"/>
    <property type="evidence" value="ECO:0007669"/>
    <property type="project" value="TreeGrafter"/>
</dbReference>
<dbReference type="PROSITE" id="PS50297">
    <property type="entry name" value="ANK_REP_REGION"/>
    <property type="match status" value="2"/>
</dbReference>
<dbReference type="Pfam" id="PF00023">
    <property type="entry name" value="Ank"/>
    <property type="match status" value="2"/>
</dbReference>